<organism evidence="2 3">
    <name type="scientific">Frankliniella occidentalis</name>
    <name type="common">Western flower thrips</name>
    <name type="synonym">Euthrips occidentalis</name>
    <dbReference type="NCBI Taxonomy" id="133901"/>
    <lineage>
        <taxon>Eukaryota</taxon>
        <taxon>Metazoa</taxon>
        <taxon>Ecdysozoa</taxon>
        <taxon>Arthropoda</taxon>
        <taxon>Hexapoda</taxon>
        <taxon>Insecta</taxon>
        <taxon>Pterygota</taxon>
        <taxon>Neoptera</taxon>
        <taxon>Paraneoptera</taxon>
        <taxon>Thysanoptera</taxon>
        <taxon>Terebrantia</taxon>
        <taxon>Thripoidea</taxon>
        <taxon>Thripidae</taxon>
        <taxon>Frankliniella</taxon>
    </lineage>
</organism>
<dbReference type="Pfam" id="PF08445">
    <property type="entry name" value="FR47"/>
    <property type="match status" value="1"/>
</dbReference>
<dbReference type="PANTHER" id="PTHR20958:SF6">
    <property type="entry name" value="GLYCINE N-ACYLTRANSFERASE-LIKE PROTEIN"/>
    <property type="match status" value="1"/>
</dbReference>
<reference evidence="3" key="1">
    <citation type="submission" date="2025-08" db="UniProtKB">
        <authorList>
            <consortium name="RefSeq"/>
        </authorList>
    </citation>
    <scope>IDENTIFICATION</scope>
    <source>
        <tissue evidence="3">Whole organism</tissue>
    </source>
</reference>
<dbReference type="Gene3D" id="3.40.630.30">
    <property type="match status" value="2"/>
</dbReference>
<protein>
    <submittedName>
        <fullName evidence="3">Uncharacterized protein LOC113210634 isoform X1</fullName>
    </submittedName>
</protein>
<name>A0A6J1SUF8_FRAOC</name>
<dbReference type="InterPro" id="IPR016181">
    <property type="entry name" value="Acyl_CoA_acyltransferase"/>
</dbReference>
<keyword evidence="2" id="KW-1185">Reference proteome</keyword>
<dbReference type="Proteomes" id="UP000504606">
    <property type="component" value="Unplaced"/>
</dbReference>
<evidence type="ECO:0000259" key="1">
    <source>
        <dbReference type="PROSITE" id="PS51186"/>
    </source>
</evidence>
<dbReference type="PROSITE" id="PS51186">
    <property type="entry name" value="GNAT"/>
    <property type="match status" value="1"/>
</dbReference>
<dbReference type="GO" id="GO:0016747">
    <property type="term" value="F:acyltransferase activity, transferring groups other than amino-acyl groups"/>
    <property type="evidence" value="ECO:0007669"/>
    <property type="project" value="InterPro"/>
</dbReference>
<evidence type="ECO:0000313" key="2">
    <source>
        <dbReference type="Proteomes" id="UP000504606"/>
    </source>
</evidence>
<dbReference type="PANTHER" id="PTHR20958">
    <property type="entry name" value="GLYCINE N-ACYLTRANSFERASE-LIKE PROTEIN"/>
    <property type="match status" value="1"/>
</dbReference>
<dbReference type="SUPFAM" id="SSF55729">
    <property type="entry name" value="Acyl-CoA N-acyltransferases (Nat)"/>
    <property type="match status" value="1"/>
</dbReference>
<dbReference type="InterPro" id="IPR000182">
    <property type="entry name" value="GNAT_dom"/>
</dbReference>
<dbReference type="GeneID" id="113210634"/>
<proteinExistence type="predicted"/>
<dbReference type="KEGG" id="foc:113210634"/>
<gene>
    <name evidence="3" type="primary">LOC113210634</name>
</gene>
<sequence length="306" mass="33375">MTGGDDGDPLRKLEQSGHVECLLEALGKDLPDSVHVFNRISTHLRWRRQGLGGDVQVDFYRGADEGDATSGPTTAVSIMRVEGMAPRVAVHTTDPSCDALHRVLAASKHIPWSEPFLFESVHERCTPAVLAEARARGQVAPLVCPTDKMLLPKDEGLRLQVGDPGPGLRLRALEPHHAKAVNDKWSYANPGSERMLAKTIERNSGLSWGVFTEDDPEGDPVSFILGGAWTGGLTVLFTTEPFRRRGLAELVTRAACRALAARHGLDAHCNVDVPNAASRATLAKVGFRRICECSFIDWNPVNERVH</sequence>
<dbReference type="AlphaFoldDB" id="A0A6J1SUF8"/>
<evidence type="ECO:0000313" key="3">
    <source>
        <dbReference type="RefSeq" id="XP_026284502.1"/>
    </source>
</evidence>
<dbReference type="InterPro" id="IPR013653">
    <property type="entry name" value="GCN5-like_dom"/>
</dbReference>
<dbReference type="OrthoDB" id="61870at2759"/>
<dbReference type="InterPro" id="IPR053225">
    <property type="entry name" value="Acyl-CoA_N-acyltransferase"/>
</dbReference>
<feature type="domain" description="N-acetyltransferase" evidence="1">
    <location>
        <begin position="168"/>
        <end position="306"/>
    </location>
</feature>
<accession>A0A6J1SUF8</accession>
<dbReference type="RefSeq" id="XP_026284502.1">
    <property type="nucleotide sequence ID" value="XM_026428717.2"/>
</dbReference>